<protein>
    <submittedName>
        <fullName evidence="1">DUF1033 domain-containing protein</fullName>
    </submittedName>
</protein>
<dbReference type="RefSeq" id="WP_104055553.1">
    <property type="nucleotide sequence ID" value="NZ_PREZ01000001.1"/>
</dbReference>
<dbReference type="EMBL" id="PREZ01000001">
    <property type="protein sequence ID" value="PPA71840.1"/>
    <property type="molecule type" value="Genomic_DNA"/>
</dbReference>
<comment type="caution">
    <text evidence="1">The sequence shown here is derived from an EMBL/GenBank/DDBJ whole genome shotgun (WGS) entry which is preliminary data.</text>
</comment>
<dbReference type="InterPro" id="IPR010434">
    <property type="entry name" value="DUF1033"/>
</dbReference>
<name>A0A2S5GFM8_9BACL</name>
<dbReference type="Proteomes" id="UP000239047">
    <property type="component" value="Unassembled WGS sequence"/>
</dbReference>
<dbReference type="Pfam" id="PF06279">
    <property type="entry name" value="DUF1033"/>
    <property type="match status" value="1"/>
</dbReference>
<dbReference type="AlphaFoldDB" id="A0A2S5GFM8"/>
<accession>A0A2S5GFM8</accession>
<reference evidence="1 2" key="1">
    <citation type="submission" date="2018-02" db="EMBL/GenBank/DDBJ databases">
        <title>Jeotgalibacillus proteolyticum sp. nov. a protease producing bacterium isolated from ocean sediments of Laizhou Bay.</title>
        <authorList>
            <person name="Li Y."/>
        </authorList>
    </citation>
    <scope>NUCLEOTIDE SEQUENCE [LARGE SCALE GENOMIC DNA]</scope>
    <source>
        <strain evidence="1 2">22-7</strain>
    </source>
</reference>
<sequence length="119" mass="14058">MWNIIQTKSDAEPWWFLEGWQEDILQEWTFKDKNEAFGFFKDKVSTMAKKYPSVRVKRGTQIAFWDKEELLFCDACDDDLQLYHGLLLLYKGEPFISTHMSSEEVKFFNSILNGKTSEA</sequence>
<organism evidence="1 2">
    <name type="scientific">Jeotgalibacillus proteolyticus</name>
    <dbReference type="NCBI Taxonomy" id="2082395"/>
    <lineage>
        <taxon>Bacteria</taxon>
        <taxon>Bacillati</taxon>
        <taxon>Bacillota</taxon>
        <taxon>Bacilli</taxon>
        <taxon>Bacillales</taxon>
        <taxon>Caryophanaceae</taxon>
        <taxon>Jeotgalibacillus</taxon>
    </lineage>
</organism>
<evidence type="ECO:0000313" key="1">
    <source>
        <dbReference type="EMBL" id="PPA71840.1"/>
    </source>
</evidence>
<dbReference type="OrthoDB" id="2389779at2"/>
<keyword evidence="2" id="KW-1185">Reference proteome</keyword>
<gene>
    <name evidence="1" type="ORF">C4B60_00220</name>
</gene>
<proteinExistence type="predicted"/>
<evidence type="ECO:0000313" key="2">
    <source>
        <dbReference type="Proteomes" id="UP000239047"/>
    </source>
</evidence>